<protein>
    <submittedName>
        <fullName evidence="1">Polyketide cyclase</fullName>
    </submittedName>
</protein>
<organism evidence="1 2">
    <name type="scientific">Agrococcus sediminis</name>
    <dbReference type="NCBI Taxonomy" id="2599924"/>
    <lineage>
        <taxon>Bacteria</taxon>
        <taxon>Bacillati</taxon>
        <taxon>Actinomycetota</taxon>
        <taxon>Actinomycetes</taxon>
        <taxon>Micrococcales</taxon>
        <taxon>Microbacteriaceae</taxon>
        <taxon>Agrococcus</taxon>
    </lineage>
</organism>
<reference evidence="1 2" key="1">
    <citation type="submission" date="2019-08" db="EMBL/GenBank/DDBJ databases">
        <title>Agrococcus lahaulensis sp. nov., isolated from a cold desert of the Indian Himalayas.</title>
        <authorList>
            <person name="Qu J.H."/>
        </authorList>
    </citation>
    <scope>NUCLEOTIDE SEQUENCE [LARGE SCALE GENOMIC DNA]</scope>
    <source>
        <strain evidence="1 2">NS18</strain>
    </source>
</reference>
<dbReference type="AlphaFoldDB" id="A0A5M8QPD5"/>
<dbReference type="Gene3D" id="3.30.530.20">
    <property type="match status" value="1"/>
</dbReference>
<evidence type="ECO:0000313" key="2">
    <source>
        <dbReference type="Proteomes" id="UP000323221"/>
    </source>
</evidence>
<dbReference type="InterPro" id="IPR023393">
    <property type="entry name" value="START-like_dom_sf"/>
</dbReference>
<dbReference type="RefSeq" id="WP_146354497.1">
    <property type="nucleotide sequence ID" value="NZ_VOIR01000011.1"/>
</dbReference>
<dbReference type="EMBL" id="VOIR01000011">
    <property type="protein sequence ID" value="KAA6436042.1"/>
    <property type="molecule type" value="Genomic_DNA"/>
</dbReference>
<dbReference type="Pfam" id="PF10604">
    <property type="entry name" value="Polyketide_cyc2"/>
    <property type="match status" value="1"/>
</dbReference>
<name>A0A5M8QPD5_9MICO</name>
<comment type="caution">
    <text evidence="1">The sequence shown here is derived from an EMBL/GenBank/DDBJ whole genome shotgun (WGS) entry which is preliminary data.</text>
</comment>
<keyword evidence="2" id="KW-1185">Reference proteome</keyword>
<dbReference type="OrthoDB" id="5402478at2"/>
<evidence type="ECO:0000313" key="1">
    <source>
        <dbReference type="EMBL" id="KAA6436042.1"/>
    </source>
</evidence>
<gene>
    <name evidence="1" type="ORF">FQ330_00990</name>
</gene>
<dbReference type="SUPFAM" id="SSF55961">
    <property type="entry name" value="Bet v1-like"/>
    <property type="match status" value="1"/>
</dbReference>
<dbReference type="InterPro" id="IPR019587">
    <property type="entry name" value="Polyketide_cyclase/dehydratase"/>
</dbReference>
<sequence>MRTRYRFDHAWHLDTGADAVLALLEDVPGYGRWWPGVRVLDAAPAARARAADLEVRAPAGYRIRISIAEEARADDELRASIRGDLDGWSAWRVRPEGVGTRVAFAQEVDARKPLLRLASPVLHRVLAAQHATVMRRAEQGMRAALELD</sequence>
<accession>A0A5M8QPD5</accession>
<dbReference type="Proteomes" id="UP000323221">
    <property type="component" value="Unassembled WGS sequence"/>
</dbReference>
<proteinExistence type="predicted"/>